<name>A0A0E9T0X2_ANGAN</name>
<organism evidence="1">
    <name type="scientific">Anguilla anguilla</name>
    <name type="common">European freshwater eel</name>
    <name type="synonym">Muraena anguilla</name>
    <dbReference type="NCBI Taxonomy" id="7936"/>
    <lineage>
        <taxon>Eukaryota</taxon>
        <taxon>Metazoa</taxon>
        <taxon>Chordata</taxon>
        <taxon>Craniata</taxon>
        <taxon>Vertebrata</taxon>
        <taxon>Euteleostomi</taxon>
        <taxon>Actinopterygii</taxon>
        <taxon>Neopterygii</taxon>
        <taxon>Teleostei</taxon>
        <taxon>Anguilliformes</taxon>
        <taxon>Anguillidae</taxon>
        <taxon>Anguilla</taxon>
    </lineage>
</organism>
<sequence length="23" mass="2777">MQRGQTFFVFDKVTMRFQPTPSK</sequence>
<accession>A0A0E9T0X2</accession>
<proteinExistence type="predicted"/>
<evidence type="ECO:0000313" key="1">
    <source>
        <dbReference type="EMBL" id="JAH46373.1"/>
    </source>
</evidence>
<dbReference type="EMBL" id="GBXM01062204">
    <property type="protein sequence ID" value="JAH46373.1"/>
    <property type="molecule type" value="Transcribed_RNA"/>
</dbReference>
<dbReference type="AlphaFoldDB" id="A0A0E9T0X2"/>
<reference evidence="1" key="1">
    <citation type="submission" date="2014-11" db="EMBL/GenBank/DDBJ databases">
        <authorList>
            <person name="Amaro Gonzalez C."/>
        </authorList>
    </citation>
    <scope>NUCLEOTIDE SEQUENCE</scope>
</reference>
<protein>
    <submittedName>
        <fullName evidence="1">Uncharacterized protein</fullName>
    </submittedName>
</protein>
<reference evidence="1" key="2">
    <citation type="journal article" date="2015" name="Fish Shellfish Immunol.">
        <title>Early steps in the European eel (Anguilla anguilla)-Vibrio vulnificus interaction in the gills: Role of the RtxA13 toxin.</title>
        <authorList>
            <person name="Callol A."/>
            <person name="Pajuelo D."/>
            <person name="Ebbesson L."/>
            <person name="Teles M."/>
            <person name="MacKenzie S."/>
            <person name="Amaro C."/>
        </authorList>
    </citation>
    <scope>NUCLEOTIDE SEQUENCE</scope>
</reference>